<dbReference type="Pfam" id="PF03235">
    <property type="entry name" value="GmrSD_N"/>
    <property type="match status" value="1"/>
</dbReference>
<evidence type="ECO:0000313" key="2">
    <source>
        <dbReference type="EMBL" id="EQD48313.1"/>
    </source>
</evidence>
<dbReference type="PANTHER" id="PTHR39639">
    <property type="entry name" value="CHROMOSOME 16, WHOLE GENOME SHOTGUN SEQUENCE"/>
    <property type="match status" value="1"/>
</dbReference>
<protein>
    <recommendedName>
        <fullName evidence="1">GmrSD restriction endonucleases N-terminal domain-containing protein</fullName>
    </recommendedName>
</protein>
<proteinExistence type="predicted"/>
<organism evidence="2">
    <name type="scientific">mine drainage metagenome</name>
    <dbReference type="NCBI Taxonomy" id="410659"/>
    <lineage>
        <taxon>unclassified sequences</taxon>
        <taxon>metagenomes</taxon>
        <taxon>ecological metagenomes</taxon>
    </lineage>
</organism>
<evidence type="ECO:0000259" key="1">
    <source>
        <dbReference type="Pfam" id="PF03235"/>
    </source>
</evidence>
<sequence length="179" mass="20931">MPPVFFYIDEENKNLVIDGQQRILSVVFFFEGYFGRESTQGKRQIFRLSGLEEKSPHHGKRFEDLGETDQRKLKQAVLRAVNIRQLNPIGESTSAYHIFERLNTGGTPLKPQEIRNCVFRGGFNKQLRKANKDENWRKILGKSYLDKHQKDVELLLRVFALVGSEPEYEKPMKEYLNRA</sequence>
<name>T0ZUU9_9ZZZZ</name>
<feature type="non-terminal residue" evidence="2">
    <location>
        <position position="179"/>
    </location>
</feature>
<dbReference type="AlphaFoldDB" id="T0ZUU9"/>
<reference evidence="2" key="1">
    <citation type="submission" date="2013-08" db="EMBL/GenBank/DDBJ databases">
        <authorList>
            <person name="Mendez C."/>
            <person name="Richter M."/>
            <person name="Ferrer M."/>
            <person name="Sanchez J."/>
        </authorList>
    </citation>
    <scope>NUCLEOTIDE SEQUENCE</scope>
</reference>
<dbReference type="InterPro" id="IPR004919">
    <property type="entry name" value="GmrSD_N"/>
</dbReference>
<feature type="domain" description="GmrSD restriction endonucleases N-terminal" evidence="1">
    <location>
        <begin position="2"/>
        <end position="118"/>
    </location>
</feature>
<dbReference type="EMBL" id="AUZX01010332">
    <property type="protein sequence ID" value="EQD48313.1"/>
    <property type="molecule type" value="Genomic_DNA"/>
</dbReference>
<comment type="caution">
    <text evidence="2">The sequence shown here is derived from an EMBL/GenBank/DDBJ whole genome shotgun (WGS) entry which is preliminary data.</text>
</comment>
<gene>
    <name evidence="2" type="ORF">B1A_14089</name>
</gene>
<accession>T0ZUU9</accession>
<reference evidence="2" key="2">
    <citation type="journal article" date="2014" name="ISME J.">
        <title>Microbial stratification in low pH oxic and suboxic macroscopic growths along an acid mine drainage.</title>
        <authorList>
            <person name="Mendez-Garcia C."/>
            <person name="Mesa V."/>
            <person name="Sprenger R.R."/>
            <person name="Richter M."/>
            <person name="Diez M.S."/>
            <person name="Solano J."/>
            <person name="Bargiela R."/>
            <person name="Golyshina O.V."/>
            <person name="Manteca A."/>
            <person name="Ramos J.L."/>
            <person name="Gallego J.R."/>
            <person name="Llorente I."/>
            <person name="Martins Dos Santos V.A."/>
            <person name="Jensen O.N."/>
            <person name="Pelaez A.I."/>
            <person name="Sanchez J."/>
            <person name="Ferrer M."/>
        </authorList>
    </citation>
    <scope>NUCLEOTIDE SEQUENCE</scope>
</reference>
<dbReference type="PANTHER" id="PTHR39639:SF1">
    <property type="entry name" value="DUF262 DOMAIN-CONTAINING PROTEIN"/>
    <property type="match status" value="1"/>
</dbReference>